<dbReference type="Proteomes" id="UP000593560">
    <property type="component" value="Unassembled WGS sequence"/>
</dbReference>
<dbReference type="AlphaFoldDB" id="A0A7J9H6B1"/>
<reference evidence="1 2" key="1">
    <citation type="journal article" date="2019" name="Genome Biol. Evol.">
        <title>Insights into the evolution of the New World diploid cottons (Gossypium, subgenus Houzingenia) based on genome sequencing.</title>
        <authorList>
            <person name="Grover C.E."/>
            <person name="Arick M.A. 2nd"/>
            <person name="Thrash A."/>
            <person name="Conover J.L."/>
            <person name="Sanders W.S."/>
            <person name="Peterson D.G."/>
            <person name="Frelichowski J.E."/>
            <person name="Scheffler J.A."/>
            <person name="Scheffler B.E."/>
            <person name="Wendel J.F."/>
        </authorList>
    </citation>
    <scope>NUCLEOTIDE SEQUENCE [LARGE SCALE GENOMIC DNA]</scope>
    <source>
        <strain evidence="1">0</strain>
        <tissue evidence="1">Leaf</tissue>
    </source>
</reference>
<evidence type="ECO:0000313" key="2">
    <source>
        <dbReference type="Proteomes" id="UP000593560"/>
    </source>
</evidence>
<sequence length="53" mass="6018">MSIKRSRICSIDLIKGSHPSRQLSRNLQISKCVSKSRGRKVHRMRTAIIGMVP</sequence>
<name>A0A7J9H6B1_9ROSI</name>
<evidence type="ECO:0000313" key="1">
    <source>
        <dbReference type="EMBL" id="MBA0805262.1"/>
    </source>
</evidence>
<accession>A0A7J9H6B1</accession>
<proteinExistence type="predicted"/>
<organism evidence="1 2">
    <name type="scientific">Gossypium harknessii</name>
    <dbReference type="NCBI Taxonomy" id="34285"/>
    <lineage>
        <taxon>Eukaryota</taxon>
        <taxon>Viridiplantae</taxon>
        <taxon>Streptophyta</taxon>
        <taxon>Embryophyta</taxon>
        <taxon>Tracheophyta</taxon>
        <taxon>Spermatophyta</taxon>
        <taxon>Magnoliopsida</taxon>
        <taxon>eudicotyledons</taxon>
        <taxon>Gunneridae</taxon>
        <taxon>Pentapetalae</taxon>
        <taxon>rosids</taxon>
        <taxon>malvids</taxon>
        <taxon>Malvales</taxon>
        <taxon>Malvaceae</taxon>
        <taxon>Malvoideae</taxon>
        <taxon>Gossypium</taxon>
    </lineage>
</organism>
<keyword evidence="2" id="KW-1185">Reference proteome</keyword>
<protein>
    <submittedName>
        <fullName evidence="1">Uncharacterized protein</fullName>
    </submittedName>
</protein>
<gene>
    <name evidence="1" type="ORF">Gohar_004788</name>
</gene>
<dbReference type="EMBL" id="JABFAD010000008">
    <property type="protein sequence ID" value="MBA0805262.1"/>
    <property type="molecule type" value="Genomic_DNA"/>
</dbReference>
<comment type="caution">
    <text evidence="1">The sequence shown here is derived from an EMBL/GenBank/DDBJ whole genome shotgun (WGS) entry which is preliminary data.</text>
</comment>